<dbReference type="Gene3D" id="3.40.50.10540">
    <property type="entry name" value="Crotonobetainyl-coa:carnitine coa-transferase, domain 1"/>
    <property type="match status" value="1"/>
</dbReference>
<dbReference type="PANTHER" id="PTHR48207:SF3">
    <property type="entry name" value="SUCCINATE--HYDROXYMETHYLGLUTARATE COA-TRANSFERASE"/>
    <property type="match status" value="1"/>
</dbReference>
<dbReference type="AlphaFoldDB" id="Q0B1Z8"/>
<dbReference type="SUPFAM" id="SSF89796">
    <property type="entry name" value="CoA-transferase family III (CaiB/BaiF)"/>
    <property type="match status" value="1"/>
</dbReference>
<sequence length="383" mass="41547">METNARLPLDGVRVIEFTHMVMGPTCGMILADLGAEVIKIEPPGGDKTRKLPGLGIGFFRTFNRNKKSVVLDINTPEGKDAAVELIGTCDVMLENFRPGLMTKLGLDYDTLSKAFPRLVYVSHKGFLPGPYEKRLALDEVVQMMGGLSYMTGPVGRPLRAGTSVNDIMGGMFGAIGVLAALRERDVTGRGQEVQSALFENCVFLCAQHMQQYAMTHEAPPPMPARVSAWSVYDVFTLADDEQLFIGAVSDKQFVTLCDVLGRPDLPAEPRFASNALRVAVRPALLDVLGDILKRHRIDELTPKLEAAGIPYAPIVRPEQLLDDPHLKASGGLVPMEADDGTTTDVVLLPLTMGGRRPGVRQALARVGEHTHEILSRLTGRAAA</sequence>
<keyword evidence="3" id="KW-1185">Reference proteome</keyword>
<dbReference type="GeneID" id="93088604"/>
<evidence type="ECO:0000313" key="3">
    <source>
        <dbReference type="Proteomes" id="UP000000662"/>
    </source>
</evidence>
<proteinExistence type="predicted"/>
<accession>Q0B1Z8</accession>
<dbReference type="InterPro" id="IPR050483">
    <property type="entry name" value="CoA-transferase_III_domain"/>
</dbReference>
<reference evidence="2" key="1">
    <citation type="submission" date="2006-08" db="EMBL/GenBank/DDBJ databases">
        <title>Complete sequence of Chromosome 3 of Burkholderia cepacia AMMD.</title>
        <authorList>
            <consortium name="US DOE Joint Genome Institute"/>
            <person name="Copeland A."/>
            <person name="Lucas S."/>
            <person name="Lapidus A."/>
            <person name="Barry K."/>
            <person name="Detter J.C."/>
            <person name="Glavina del Rio T."/>
            <person name="Hammon N."/>
            <person name="Israni S."/>
            <person name="Pitluck S."/>
            <person name="Bruce D."/>
            <person name="Chain P."/>
            <person name="Malfatti S."/>
            <person name="Shin M."/>
            <person name="Vergez L."/>
            <person name="Schmutz J."/>
            <person name="Larimer F."/>
            <person name="Land M."/>
            <person name="Hauser L."/>
            <person name="Kyrpides N."/>
            <person name="Kim E."/>
            <person name="Parke J."/>
            <person name="Coenye T."/>
            <person name="Konstantinidis K."/>
            <person name="Ramette A."/>
            <person name="Tiedje J."/>
            <person name="Richardson P."/>
        </authorList>
    </citation>
    <scope>NUCLEOTIDE SEQUENCE</scope>
    <source>
        <strain evidence="2">AMMD</strain>
    </source>
</reference>
<dbReference type="InterPro" id="IPR044855">
    <property type="entry name" value="CoA-Trfase_III_dom3_sf"/>
</dbReference>
<dbReference type="Pfam" id="PF02515">
    <property type="entry name" value="CoA_transf_3"/>
    <property type="match status" value="1"/>
</dbReference>
<evidence type="ECO:0000313" key="2">
    <source>
        <dbReference type="EMBL" id="ABI91825.1"/>
    </source>
</evidence>
<dbReference type="EMBL" id="CP000442">
    <property type="protein sequence ID" value="ABI91825.1"/>
    <property type="molecule type" value="Genomic_DNA"/>
</dbReference>
<dbReference type="eggNOG" id="COG1804">
    <property type="taxonomic scope" value="Bacteria"/>
</dbReference>
<evidence type="ECO:0000256" key="1">
    <source>
        <dbReference type="ARBA" id="ARBA00022679"/>
    </source>
</evidence>
<dbReference type="PANTHER" id="PTHR48207">
    <property type="entry name" value="SUCCINATE--HYDROXYMETHYLGLUTARATE COA-TRANSFERASE"/>
    <property type="match status" value="1"/>
</dbReference>
<dbReference type="Proteomes" id="UP000000662">
    <property type="component" value="Chromosome 3"/>
</dbReference>
<dbReference type="InterPro" id="IPR003673">
    <property type="entry name" value="CoA-Trfase_fam_III"/>
</dbReference>
<dbReference type="KEGG" id="bam:Bamb_6281"/>
<organism evidence="2 3">
    <name type="scientific">Burkholderia ambifaria (strain ATCC BAA-244 / DSM 16087 / CCUG 44356 / LMG 19182 / AMMD)</name>
    <name type="common">Burkholderia cepacia (strain AMMD)</name>
    <dbReference type="NCBI Taxonomy" id="339670"/>
    <lineage>
        <taxon>Bacteria</taxon>
        <taxon>Pseudomonadati</taxon>
        <taxon>Pseudomonadota</taxon>
        <taxon>Betaproteobacteria</taxon>
        <taxon>Burkholderiales</taxon>
        <taxon>Burkholderiaceae</taxon>
        <taxon>Burkholderia</taxon>
        <taxon>Burkholderia cepacia complex</taxon>
    </lineage>
</organism>
<protein>
    <submittedName>
        <fullName evidence="2">L-carnitine dehydratase/bile acid-inducible protein F</fullName>
    </submittedName>
</protein>
<dbReference type="InterPro" id="IPR023606">
    <property type="entry name" value="CoA-Trfase_III_dom_1_sf"/>
</dbReference>
<dbReference type="Gene3D" id="3.30.1540.10">
    <property type="entry name" value="formyl-coa transferase, domain 3"/>
    <property type="match status" value="1"/>
</dbReference>
<name>Q0B1Z8_BURCM</name>
<dbReference type="PATRIC" id="fig|339670.21.peg.6156"/>
<keyword evidence="1" id="KW-0808">Transferase</keyword>
<dbReference type="GO" id="GO:0008410">
    <property type="term" value="F:CoA-transferase activity"/>
    <property type="evidence" value="ECO:0007669"/>
    <property type="project" value="TreeGrafter"/>
</dbReference>
<dbReference type="RefSeq" id="WP_011661154.1">
    <property type="nucleotide sequence ID" value="NC_008392.1"/>
</dbReference>
<gene>
    <name evidence="2" type="ordered locus">Bamb_6281</name>
</gene>